<name>A0A5P8M926_9LACO</name>
<dbReference type="PANTHER" id="PTHR43649:SF33">
    <property type="entry name" value="POLYGALACTURONAN_RHAMNOGALACTURONAN-BINDING PROTEIN YTCQ"/>
    <property type="match status" value="1"/>
</dbReference>
<dbReference type="PROSITE" id="PS51257">
    <property type="entry name" value="PROKAR_LIPOPROTEIN"/>
    <property type="match status" value="1"/>
</dbReference>
<organism evidence="2 3">
    <name type="scientific">Schleiferilactobacillus harbinensis</name>
    <dbReference type="NCBI Taxonomy" id="304207"/>
    <lineage>
        <taxon>Bacteria</taxon>
        <taxon>Bacillati</taxon>
        <taxon>Bacillota</taxon>
        <taxon>Bacilli</taxon>
        <taxon>Lactobacillales</taxon>
        <taxon>Lactobacillaceae</taxon>
        <taxon>Schleiferilactobacillus</taxon>
    </lineage>
</organism>
<keyword evidence="1" id="KW-0732">Signal</keyword>
<dbReference type="SUPFAM" id="SSF53850">
    <property type="entry name" value="Periplasmic binding protein-like II"/>
    <property type="match status" value="1"/>
</dbReference>
<protein>
    <submittedName>
        <fullName evidence="2">ABC transporter</fullName>
    </submittedName>
</protein>
<dbReference type="PANTHER" id="PTHR43649">
    <property type="entry name" value="ARABINOSE-BINDING PROTEIN-RELATED"/>
    <property type="match status" value="1"/>
</dbReference>
<dbReference type="InterPro" id="IPR050490">
    <property type="entry name" value="Bact_solute-bd_prot1"/>
</dbReference>
<evidence type="ECO:0000313" key="2">
    <source>
        <dbReference type="EMBL" id="QFR24929.1"/>
    </source>
</evidence>
<proteinExistence type="predicted"/>
<dbReference type="GeneID" id="78510484"/>
<dbReference type="Gene3D" id="3.40.190.10">
    <property type="entry name" value="Periplasmic binding protein-like II"/>
    <property type="match status" value="2"/>
</dbReference>
<dbReference type="EMBL" id="CP045143">
    <property type="protein sequence ID" value="QFR24929.1"/>
    <property type="molecule type" value="Genomic_DNA"/>
</dbReference>
<dbReference type="AlphaFoldDB" id="A0A5P8M926"/>
<gene>
    <name evidence="2" type="ORF">D1010_16925</name>
</gene>
<accession>A0A5P8M926</accession>
<sequence>MKKKSLLLVVAAAIFSLGLAACGGSGSSSSNSASSLPAARFKPSAKTPSWQKDKKHSVTLTWYVNYDWFKRAPWGKDAVSAKIKKDMNVDIKWVIGSDEKLNTMMASGKLPDIMTFDRTLAVAQEAQKFALPLNQLSKKYDPYFLASAAKPQTVKWYTKSDGNIYGYPSFSYTSDDYKAKDVQGDQTFIVRKDIYEKIGKPDMSTPQGFLAALKKAKEVQPKTDNGAALVPFSGTALDIQNGGDGAFGGTLQDFLAIAVTKNNKWYDRDSDPEYWTWLNTFREAYNDGLITDGQFADNDVKMKEKLTQGTYFAYLHSNTKGLNEFMSDNNRRNPKEEYIAIDGPKNSKGDTSTFSGGSLSGWTNTFITKKTTDPQKAMELLTYLASKEGTMVSTFGVEGENYEMKDGKAVFMDETEKLRNTDIAKYDLKMGMGNYWFVSDDAYAISKGEQPATSIRQFVAWAKDKTQPRFQVEDIDPTPGTDLARSLTQVNTTRVQTLVKVIKSGSEADAKKTWNAFLKDRKNNKFTDITAYRNKQIASNLKKLK</sequence>
<evidence type="ECO:0000256" key="1">
    <source>
        <dbReference type="ARBA" id="ARBA00022729"/>
    </source>
</evidence>
<dbReference type="KEGG" id="lhb:D1010_16925"/>
<dbReference type="RefSeq" id="WP_150392622.1">
    <property type="nucleotide sequence ID" value="NZ_CP041364.1"/>
</dbReference>
<dbReference type="Proteomes" id="UP000326779">
    <property type="component" value="Chromosome"/>
</dbReference>
<reference evidence="2 3" key="1">
    <citation type="submission" date="2019-10" db="EMBL/GenBank/DDBJ databases">
        <title>The completed genome of Lactobacillus harbinensis M1.</title>
        <authorList>
            <person name="Zheng Y."/>
        </authorList>
    </citation>
    <scope>NUCLEOTIDE SEQUENCE [LARGE SCALE GENOMIC DNA]</scope>
    <source>
        <strain evidence="2 3">M1</strain>
    </source>
</reference>
<evidence type="ECO:0000313" key="3">
    <source>
        <dbReference type="Proteomes" id="UP000326779"/>
    </source>
</evidence>